<feature type="domain" description="Cytochrome c" evidence="6">
    <location>
        <begin position="45"/>
        <end position="138"/>
    </location>
</feature>
<proteinExistence type="predicted"/>
<evidence type="ECO:0000256" key="4">
    <source>
        <dbReference type="ARBA" id="ARBA00022982"/>
    </source>
</evidence>
<dbReference type="InterPro" id="IPR008168">
    <property type="entry name" value="Cyt_C_IC"/>
</dbReference>
<dbReference type="InterPro" id="IPR009056">
    <property type="entry name" value="Cyt_c-like_dom"/>
</dbReference>
<dbReference type="PROSITE" id="PS51007">
    <property type="entry name" value="CYTC"/>
    <property type="match status" value="1"/>
</dbReference>
<evidence type="ECO:0000256" key="5">
    <source>
        <dbReference type="ARBA" id="ARBA00023004"/>
    </source>
</evidence>
<dbReference type="PRINTS" id="PR00605">
    <property type="entry name" value="CYTCHROMECIC"/>
</dbReference>
<keyword evidence="5" id="KW-0408">Iron</keyword>
<keyword evidence="1" id="KW-0813">Transport</keyword>
<dbReference type="GO" id="GO:0020037">
    <property type="term" value="F:heme binding"/>
    <property type="evidence" value="ECO:0007669"/>
    <property type="project" value="InterPro"/>
</dbReference>
<keyword evidence="4" id="KW-0249">Electron transport</keyword>
<evidence type="ECO:0000313" key="7">
    <source>
        <dbReference type="EMBL" id="VAW66113.1"/>
    </source>
</evidence>
<evidence type="ECO:0000256" key="1">
    <source>
        <dbReference type="ARBA" id="ARBA00022448"/>
    </source>
</evidence>
<gene>
    <name evidence="7" type="ORF">MNBD_GAMMA08-2379</name>
</gene>
<dbReference type="PROSITE" id="PS51257">
    <property type="entry name" value="PROKAR_LIPOPROTEIN"/>
    <property type="match status" value="1"/>
</dbReference>
<dbReference type="EMBL" id="UOFH01000336">
    <property type="protein sequence ID" value="VAW66113.1"/>
    <property type="molecule type" value="Genomic_DNA"/>
</dbReference>
<evidence type="ECO:0000256" key="2">
    <source>
        <dbReference type="ARBA" id="ARBA00022617"/>
    </source>
</evidence>
<dbReference type="Gene3D" id="1.10.760.10">
    <property type="entry name" value="Cytochrome c-like domain"/>
    <property type="match status" value="1"/>
</dbReference>
<dbReference type="Pfam" id="PF13442">
    <property type="entry name" value="Cytochrome_CBB3"/>
    <property type="match status" value="1"/>
</dbReference>
<dbReference type="AlphaFoldDB" id="A0A3B0XPR8"/>
<reference evidence="7" key="1">
    <citation type="submission" date="2018-06" db="EMBL/GenBank/DDBJ databases">
        <authorList>
            <person name="Zhirakovskaya E."/>
        </authorList>
    </citation>
    <scope>NUCLEOTIDE SEQUENCE</scope>
</reference>
<dbReference type="InterPro" id="IPR036909">
    <property type="entry name" value="Cyt_c-like_dom_sf"/>
</dbReference>
<dbReference type="PANTHER" id="PTHR35008:SF4">
    <property type="entry name" value="BLL4482 PROTEIN"/>
    <property type="match status" value="1"/>
</dbReference>
<dbReference type="InterPro" id="IPR051459">
    <property type="entry name" value="Cytochrome_c-type_DH"/>
</dbReference>
<dbReference type="PANTHER" id="PTHR35008">
    <property type="entry name" value="BLL4482 PROTEIN-RELATED"/>
    <property type="match status" value="1"/>
</dbReference>
<dbReference type="GO" id="GO:0009055">
    <property type="term" value="F:electron transfer activity"/>
    <property type="evidence" value="ECO:0007669"/>
    <property type="project" value="InterPro"/>
</dbReference>
<protein>
    <submittedName>
        <fullName evidence="7">Cytochrome c family protein</fullName>
    </submittedName>
</protein>
<evidence type="ECO:0000256" key="3">
    <source>
        <dbReference type="ARBA" id="ARBA00022723"/>
    </source>
</evidence>
<keyword evidence="2" id="KW-0349">Heme</keyword>
<dbReference type="GO" id="GO:0005506">
    <property type="term" value="F:iron ion binding"/>
    <property type="evidence" value="ECO:0007669"/>
    <property type="project" value="InterPro"/>
</dbReference>
<name>A0A3B0XPR8_9ZZZZ</name>
<sequence>MKKIYIICLLFLTACEKNAENNLNEAVLNKSSIEHAIMNRWYKQSQLTLGEKVYRKNCMQCHNENAKGTQAWKQLSPDGNYPPPPLNGSAHAWHHDLGTLTRSIKNGGVPLGGVMPAFKDKLSEQEIRAVIAYFQSFWSDEVYSSWLENGGLE</sequence>
<keyword evidence="3" id="KW-0479">Metal-binding</keyword>
<evidence type="ECO:0000259" key="6">
    <source>
        <dbReference type="PROSITE" id="PS51007"/>
    </source>
</evidence>
<dbReference type="SUPFAM" id="SSF46626">
    <property type="entry name" value="Cytochrome c"/>
    <property type="match status" value="1"/>
</dbReference>
<accession>A0A3B0XPR8</accession>
<organism evidence="7">
    <name type="scientific">hydrothermal vent metagenome</name>
    <dbReference type="NCBI Taxonomy" id="652676"/>
    <lineage>
        <taxon>unclassified sequences</taxon>
        <taxon>metagenomes</taxon>
        <taxon>ecological metagenomes</taxon>
    </lineage>
</organism>